<sequence>MSAVVFSLMLETILVAQGTRNADLKSTDLIPAGEGVLNAFQQFPLVGIEDWHGLAQEEDFYVQLLKNPRFSKEVGNVVVEFGGAA</sequence>
<gene>
    <name evidence="1" type="ORF">HDF16_005409</name>
</gene>
<accession>A0A7W7ZJ26</accession>
<dbReference type="EMBL" id="JACHIP010000017">
    <property type="protein sequence ID" value="MBB5060673.1"/>
    <property type="molecule type" value="Genomic_DNA"/>
</dbReference>
<comment type="caution">
    <text evidence="1">The sequence shown here is derived from an EMBL/GenBank/DDBJ whole genome shotgun (WGS) entry which is preliminary data.</text>
</comment>
<proteinExistence type="predicted"/>
<reference evidence="1 2" key="1">
    <citation type="submission" date="2020-08" db="EMBL/GenBank/DDBJ databases">
        <title>Genomic Encyclopedia of Type Strains, Phase IV (KMG-V): Genome sequencing to study the core and pangenomes of soil and plant-associated prokaryotes.</title>
        <authorList>
            <person name="Whitman W."/>
        </authorList>
    </citation>
    <scope>NUCLEOTIDE SEQUENCE [LARGE SCALE GENOMIC DNA]</scope>
    <source>
        <strain evidence="1 2">M8UP14</strain>
    </source>
</reference>
<keyword evidence="2" id="KW-1185">Reference proteome</keyword>
<name>A0A7W7ZJ26_9BACT</name>
<evidence type="ECO:0000313" key="2">
    <source>
        <dbReference type="Proteomes" id="UP000540989"/>
    </source>
</evidence>
<dbReference type="AlphaFoldDB" id="A0A7W7ZJ26"/>
<organism evidence="1 2">
    <name type="scientific">Granulicella aggregans</name>
    <dbReference type="NCBI Taxonomy" id="474949"/>
    <lineage>
        <taxon>Bacteria</taxon>
        <taxon>Pseudomonadati</taxon>
        <taxon>Acidobacteriota</taxon>
        <taxon>Terriglobia</taxon>
        <taxon>Terriglobales</taxon>
        <taxon>Acidobacteriaceae</taxon>
        <taxon>Granulicella</taxon>
    </lineage>
</organism>
<dbReference type="RefSeq" id="WP_184223096.1">
    <property type="nucleotide sequence ID" value="NZ_JACHIP010000017.1"/>
</dbReference>
<dbReference type="Proteomes" id="UP000540989">
    <property type="component" value="Unassembled WGS sequence"/>
</dbReference>
<protein>
    <submittedName>
        <fullName evidence="1">Uncharacterized protein</fullName>
    </submittedName>
</protein>
<evidence type="ECO:0000313" key="1">
    <source>
        <dbReference type="EMBL" id="MBB5060673.1"/>
    </source>
</evidence>